<dbReference type="InterPro" id="IPR000792">
    <property type="entry name" value="Tscrpt_reg_LuxR_C"/>
</dbReference>
<evidence type="ECO:0000256" key="2">
    <source>
        <dbReference type="ARBA" id="ARBA00023125"/>
    </source>
</evidence>
<keyword evidence="4" id="KW-1133">Transmembrane helix</keyword>
<evidence type="ECO:0000313" key="6">
    <source>
        <dbReference type="EMBL" id="MVX60213.1"/>
    </source>
</evidence>
<keyword evidence="2" id="KW-0238">DNA-binding</keyword>
<gene>
    <name evidence="6" type="ORF">GKZ27_01835</name>
</gene>
<dbReference type="SMART" id="SM00421">
    <property type="entry name" value="HTH_LUXR"/>
    <property type="match status" value="1"/>
</dbReference>
<dbReference type="Gene3D" id="1.10.10.10">
    <property type="entry name" value="Winged helix-like DNA-binding domain superfamily/Winged helix DNA-binding domain"/>
    <property type="match status" value="1"/>
</dbReference>
<feature type="transmembrane region" description="Helical" evidence="4">
    <location>
        <begin position="103"/>
        <end position="126"/>
    </location>
</feature>
<feature type="domain" description="HTH luxR-type" evidence="5">
    <location>
        <begin position="404"/>
        <end position="473"/>
    </location>
</feature>
<organism evidence="6 7">
    <name type="scientific">Adlercreutzia mucosicola</name>
    <dbReference type="NCBI Taxonomy" id="580026"/>
    <lineage>
        <taxon>Bacteria</taxon>
        <taxon>Bacillati</taxon>
        <taxon>Actinomycetota</taxon>
        <taxon>Coriobacteriia</taxon>
        <taxon>Eggerthellales</taxon>
        <taxon>Eggerthellaceae</taxon>
        <taxon>Adlercreutzia</taxon>
    </lineage>
</organism>
<dbReference type="InterPro" id="IPR036259">
    <property type="entry name" value="MFS_trans_sf"/>
</dbReference>
<feature type="transmembrane region" description="Helical" evidence="4">
    <location>
        <begin position="46"/>
        <end position="64"/>
    </location>
</feature>
<dbReference type="OrthoDB" id="3173043at2"/>
<sequence length="484" mass="52547">MALAKGRFRFLIAAIGFAAFLAMNSFSLWGFSDLPQRAFGTDTSGYWTIPLQLSNVATFLLYCMGSRIVPHLTNRIPFPEAVLLISCGMILLLGFFLSSNLPLLVAAGILVGAGTTCCFICWEHVFSFGSPLQGEHRIIAGSAASILAFALLFSFGDGTLLFSVALLAFVNLALLYASLAAERRDLEEEPSAAPFKPATLSDLKTRFGKPLLCIVMIGIISPVLGGAALPQPLALEESCLLVLSANLLSALILGIIWFVFRRKTSISRTYVILFPLLVTALLLLPFIAAPFRIAIIFIGSFSFTFFSIIMMVWCITAAKQWHMGLTGVYALFGGVTYGSRMVGLWLASAISGSSLSQETQIFASVAILLYGCSLVMFVLARKGAEKTASDTSAATPSGTDVLREVCQQLVEEYGLSPRQSEVLDLLVHGYDVPSTAKKLFISENTVRTHMKKIYTLMDVHSKQEIIDAVNERCGERCGHERPNS</sequence>
<dbReference type="SUPFAM" id="SSF103473">
    <property type="entry name" value="MFS general substrate transporter"/>
    <property type="match status" value="1"/>
</dbReference>
<name>A0A6N8JK16_9ACTN</name>
<evidence type="ECO:0000256" key="4">
    <source>
        <dbReference type="SAM" id="Phobius"/>
    </source>
</evidence>
<feature type="transmembrane region" description="Helical" evidence="4">
    <location>
        <begin position="269"/>
        <end position="287"/>
    </location>
</feature>
<dbReference type="GO" id="GO:0003677">
    <property type="term" value="F:DNA binding"/>
    <property type="evidence" value="ECO:0007669"/>
    <property type="project" value="UniProtKB-KW"/>
</dbReference>
<feature type="transmembrane region" description="Helical" evidence="4">
    <location>
        <begin position="138"/>
        <end position="155"/>
    </location>
</feature>
<evidence type="ECO:0000256" key="3">
    <source>
        <dbReference type="ARBA" id="ARBA00023163"/>
    </source>
</evidence>
<dbReference type="Pfam" id="PF00196">
    <property type="entry name" value="GerE"/>
    <property type="match status" value="1"/>
</dbReference>
<feature type="transmembrane region" description="Helical" evidence="4">
    <location>
        <begin position="359"/>
        <end position="380"/>
    </location>
</feature>
<protein>
    <submittedName>
        <fullName evidence="6">LuxR family transcriptional regulator</fullName>
    </submittedName>
</protein>
<dbReference type="PROSITE" id="PS50043">
    <property type="entry name" value="HTH_LUXR_2"/>
    <property type="match status" value="1"/>
</dbReference>
<proteinExistence type="predicted"/>
<keyword evidence="1" id="KW-0805">Transcription regulation</keyword>
<evidence type="ECO:0000313" key="7">
    <source>
        <dbReference type="Proteomes" id="UP000463388"/>
    </source>
</evidence>
<comment type="caution">
    <text evidence="6">The sequence shown here is derived from an EMBL/GenBank/DDBJ whole genome shotgun (WGS) entry which is preliminary data.</text>
</comment>
<dbReference type="InterPro" id="IPR016032">
    <property type="entry name" value="Sig_transdc_resp-reg_C-effctor"/>
</dbReference>
<feature type="transmembrane region" description="Helical" evidence="4">
    <location>
        <begin position="211"/>
        <end position="229"/>
    </location>
</feature>
<dbReference type="EMBL" id="WSRR01000002">
    <property type="protein sequence ID" value="MVX60213.1"/>
    <property type="molecule type" value="Genomic_DNA"/>
</dbReference>
<dbReference type="SUPFAM" id="SSF46894">
    <property type="entry name" value="C-terminal effector domain of the bipartite response regulators"/>
    <property type="match status" value="1"/>
</dbReference>
<feature type="transmembrane region" description="Helical" evidence="4">
    <location>
        <begin position="76"/>
        <end position="97"/>
    </location>
</feature>
<keyword evidence="3" id="KW-0804">Transcription</keyword>
<dbReference type="PRINTS" id="PR00038">
    <property type="entry name" value="HTHLUXR"/>
</dbReference>
<feature type="transmembrane region" description="Helical" evidence="4">
    <location>
        <begin position="293"/>
        <end position="315"/>
    </location>
</feature>
<dbReference type="Proteomes" id="UP000463388">
    <property type="component" value="Unassembled WGS sequence"/>
</dbReference>
<reference evidence="6 7" key="1">
    <citation type="submission" date="2019-12" db="EMBL/GenBank/DDBJ databases">
        <title>Microbes associate with the intestines of laboratory mice.</title>
        <authorList>
            <person name="Navarre W."/>
            <person name="Wong E."/>
        </authorList>
    </citation>
    <scope>NUCLEOTIDE SEQUENCE [LARGE SCALE GENOMIC DNA]</scope>
    <source>
        <strain evidence="6 7">NM66_B29</strain>
    </source>
</reference>
<dbReference type="GO" id="GO:0006355">
    <property type="term" value="P:regulation of DNA-templated transcription"/>
    <property type="evidence" value="ECO:0007669"/>
    <property type="project" value="InterPro"/>
</dbReference>
<dbReference type="RefSeq" id="WP_160344622.1">
    <property type="nucleotide sequence ID" value="NZ_WSRR01000002.1"/>
</dbReference>
<dbReference type="AlphaFoldDB" id="A0A6N8JK16"/>
<evidence type="ECO:0000259" key="5">
    <source>
        <dbReference type="PROSITE" id="PS50043"/>
    </source>
</evidence>
<dbReference type="PANTHER" id="PTHR44688:SF16">
    <property type="entry name" value="DNA-BINDING TRANSCRIPTIONAL ACTIVATOR DEVR_DOSR"/>
    <property type="match status" value="1"/>
</dbReference>
<keyword evidence="4" id="KW-0812">Transmembrane</keyword>
<keyword evidence="4" id="KW-0472">Membrane</keyword>
<accession>A0A6N8JK16</accession>
<feature type="transmembrane region" description="Helical" evidence="4">
    <location>
        <begin position="241"/>
        <end position="260"/>
    </location>
</feature>
<dbReference type="InterPro" id="IPR036388">
    <property type="entry name" value="WH-like_DNA-bd_sf"/>
</dbReference>
<dbReference type="CDD" id="cd06170">
    <property type="entry name" value="LuxR_C_like"/>
    <property type="match status" value="1"/>
</dbReference>
<keyword evidence="7" id="KW-1185">Reference proteome</keyword>
<evidence type="ECO:0000256" key="1">
    <source>
        <dbReference type="ARBA" id="ARBA00023015"/>
    </source>
</evidence>
<dbReference type="PANTHER" id="PTHR44688">
    <property type="entry name" value="DNA-BINDING TRANSCRIPTIONAL ACTIVATOR DEVR_DOSR"/>
    <property type="match status" value="1"/>
</dbReference>
<feature type="transmembrane region" description="Helical" evidence="4">
    <location>
        <begin position="327"/>
        <end position="347"/>
    </location>
</feature>
<feature type="transmembrane region" description="Helical" evidence="4">
    <location>
        <begin position="161"/>
        <end position="181"/>
    </location>
</feature>